<proteinExistence type="predicted"/>
<organism evidence="1 2">
    <name type="scientific">Actinocorallia longicatena</name>
    <dbReference type="NCBI Taxonomy" id="111803"/>
    <lineage>
        <taxon>Bacteria</taxon>
        <taxon>Bacillati</taxon>
        <taxon>Actinomycetota</taxon>
        <taxon>Actinomycetes</taxon>
        <taxon>Streptosporangiales</taxon>
        <taxon>Thermomonosporaceae</taxon>
        <taxon>Actinocorallia</taxon>
    </lineage>
</organism>
<gene>
    <name evidence="1" type="ORF">GCM10010468_57180</name>
</gene>
<protein>
    <submittedName>
        <fullName evidence="1">Uncharacterized protein</fullName>
    </submittedName>
</protein>
<keyword evidence="2" id="KW-1185">Reference proteome</keyword>
<evidence type="ECO:0000313" key="1">
    <source>
        <dbReference type="EMBL" id="GAA3228022.1"/>
    </source>
</evidence>
<evidence type="ECO:0000313" key="2">
    <source>
        <dbReference type="Proteomes" id="UP001501237"/>
    </source>
</evidence>
<accession>A0ABP6QI32</accession>
<name>A0ABP6QI32_9ACTN</name>
<comment type="caution">
    <text evidence="1">The sequence shown here is derived from an EMBL/GenBank/DDBJ whole genome shotgun (WGS) entry which is preliminary data.</text>
</comment>
<dbReference type="EMBL" id="BAAAUV010000017">
    <property type="protein sequence ID" value="GAA3228022.1"/>
    <property type="molecule type" value="Genomic_DNA"/>
</dbReference>
<dbReference type="Proteomes" id="UP001501237">
    <property type="component" value="Unassembled WGS sequence"/>
</dbReference>
<reference evidence="2" key="1">
    <citation type="journal article" date="2019" name="Int. J. Syst. Evol. Microbiol.">
        <title>The Global Catalogue of Microorganisms (GCM) 10K type strain sequencing project: providing services to taxonomists for standard genome sequencing and annotation.</title>
        <authorList>
            <consortium name="The Broad Institute Genomics Platform"/>
            <consortium name="The Broad Institute Genome Sequencing Center for Infectious Disease"/>
            <person name="Wu L."/>
            <person name="Ma J."/>
        </authorList>
    </citation>
    <scope>NUCLEOTIDE SEQUENCE [LARGE SCALE GENOMIC DNA]</scope>
    <source>
        <strain evidence="2">JCM 9377</strain>
    </source>
</reference>
<sequence>MLSGVPVSYRDARPAVALMIFGFDPRRLWDRREAVTWGV</sequence>